<organism evidence="2 3">
    <name type="scientific">Sphingomonas kaistensis</name>
    <dbReference type="NCBI Taxonomy" id="298708"/>
    <lineage>
        <taxon>Bacteria</taxon>
        <taxon>Pseudomonadati</taxon>
        <taxon>Pseudomonadota</taxon>
        <taxon>Alphaproteobacteria</taxon>
        <taxon>Sphingomonadales</taxon>
        <taxon>Sphingomonadaceae</taxon>
        <taxon>Sphingomonas</taxon>
    </lineage>
</organism>
<evidence type="ECO:0000313" key="2">
    <source>
        <dbReference type="EMBL" id="NJC05681.1"/>
    </source>
</evidence>
<sequence>MTTKVPLPALLLGFAGLIPPVGLTAVALLDLGLFAPSTPGFVLTYAAVILSFLGGSWWGFVSRQEQPGWVLLGIAVLPALAGWAAIFSFQPPAALFALAAALVATLAVDALLVRRRLAPGWWMKLRVPLSLLLALCCALSGWVLVR</sequence>
<feature type="transmembrane region" description="Helical" evidence="1">
    <location>
        <begin position="68"/>
        <end position="87"/>
    </location>
</feature>
<name>A0A7X5Y8Y1_9SPHN</name>
<dbReference type="Proteomes" id="UP000558192">
    <property type="component" value="Unassembled WGS sequence"/>
</dbReference>
<dbReference type="AlphaFoldDB" id="A0A7X5Y8Y1"/>
<evidence type="ECO:0000313" key="3">
    <source>
        <dbReference type="Proteomes" id="UP000558192"/>
    </source>
</evidence>
<keyword evidence="1" id="KW-1133">Transmembrane helix</keyword>
<dbReference type="InterPro" id="IPR021836">
    <property type="entry name" value="DUF3429"/>
</dbReference>
<feature type="transmembrane region" description="Helical" evidence="1">
    <location>
        <begin position="40"/>
        <end position="61"/>
    </location>
</feature>
<evidence type="ECO:0000256" key="1">
    <source>
        <dbReference type="SAM" id="Phobius"/>
    </source>
</evidence>
<proteinExistence type="predicted"/>
<accession>A0A7X5Y8Y1</accession>
<dbReference type="EMBL" id="JAATJC010000001">
    <property type="protein sequence ID" value="NJC05681.1"/>
    <property type="molecule type" value="Genomic_DNA"/>
</dbReference>
<dbReference type="PANTHER" id="PTHR15887">
    <property type="entry name" value="TRANSMEMBRANE PROTEIN 69"/>
    <property type="match status" value="1"/>
</dbReference>
<gene>
    <name evidence="2" type="ORF">GGQ97_001474</name>
</gene>
<protein>
    <recommendedName>
        <fullName evidence="4">DUF3429 domain-containing protein</fullName>
    </recommendedName>
</protein>
<evidence type="ECO:0008006" key="4">
    <source>
        <dbReference type="Google" id="ProtNLM"/>
    </source>
</evidence>
<keyword evidence="1" id="KW-0812">Transmembrane</keyword>
<comment type="caution">
    <text evidence="2">The sequence shown here is derived from an EMBL/GenBank/DDBJ whole genome shotgun (WGS) entry which is preliminary data.</text>
</comment>
<keyword evidence="3" id="KW-1185">Reference proteome</keyword>
<dbReference type="PANTHER" id="PTHR15887:SF1">
    <property type="entry name" value="TRANSMEMBRANE PROTEIN 69"/>
    <property type="match status" value="1"/>
</dbReference>
<reference evidence="2 3" key="1">
    <citation type="submission" date="2020-03" db="EMBL/GenBank/DDBJ databases">
        <title>Genomic Encyclopedia of Type Strains, Phase IV (KMG-IV): sequencing the most valuable type-strain genomes for metagenomic binning, comparative biology and taxonomic classification.</title>
        <authorList>
            <person name="Goeker M."/>
        </authorList>
    </citation>
    <scope>NUCLEOTIDE SEQUENCE [LARGE SCALE GENOMIC DNA]</scope>
    <source>
        <strain evidence="2 3">DSM 16846</strain>
    </source>
</reference>
<feature type="transmembrane region" description="Helical" evidence="1">
    <location>
        <begin position="125"/>
        <end position="145"/>
    </location>
</feature>
<dbReference type="Pfam" id="PF11911">
    <property type="entry name" value="DUF3429"/>
    <property type="match status" value="1"/>
</dbReference>
<dbReference type="RefSeq" id="WP_168068391.1">
    <property type="nucleotide sequence ID" value="NZ_JAATJC010000001.1"/>
</dbReference>
<keyword evidence="1" id="KW-0472">Membrane</keyword>
<feature type="transmembrane region" description="Helical" evidence="1">
    <location>
        <begin position="93"/>
        <end position="113"/>
    </location>
</feature>